<dbReference type="AlphaFoldDB" id="A0A2N0ZCX3"/>
<feature type="domain" description="Calcineurin-like phosphoesterase" evidence="2">
    <location>
        <begin position="47"/>
        <end position="205"/>
    </location>
</feature>
<dbReference type="GO" id="GO:0009245">
    <property type="term" value="P:lipid A biosynthetic process"/>
    <property type="evidence" value="ECO:0007669"/>
    <property type="project" value="TreeGrafter"/>
</dbReference>
<dbReference type="PANTHER" id="PTHR31302:SF32">
    <property type="entry name" value="PHOSPHOESTERASE"/>
    <property type="match status" value="1"/>
</dbReference>
<feature type="transmembrane region" description="Helical" evidence="1">
    <location>
        <begin position="6"/>
        <end position="26"/>
    </location>
</feature>
<dbReference type="Proteomes" id="UP000233343">
    <property type="component" value="Unassembled WGS sequence"/>
</dbReference>
<dbReference type="InterPro" id="IPR029052">
    <property type="entry name" value="Metallo-depent_PP-like"/>
</dbReference>
<evidence type="ECO:0000313" key="4">
    <source>
        <dbReference type="Proteomes" id="UP000233343"/>
    </source>
</evidence>
<dbReference type="Pfam" id="PF00149">
    <property type="entry name" value="Metallophos"/>
    <property type="match status" value="1"/>
</dbReference>
<evidence type="ECO:0000259" key="2">
    <source>
        <dbReference type="Pfam" id="PF00149"/>
    </source>
</evidence>
<keyword evidence="1" id="KW-0472">Membrane</keyword>
<gene>
    <name evidence="3" type="ORF">CWS20_19500</name>
</gene>
<sequence length="259" mass="29259">MLFMLLIVIIICIIAFIVIKMFRQAFEDRVLYHDMKMDNFPKSMGEIKIFFISDIHRRLIGENIITEVKKSHVDLIIIGGDLTEKGVPFSRVRENIQRLRTIGPTYFVWGNNDYETDYHELDAMLLDMGVKILDNSAVSFIGEEGERFTLLGTDDLSRERDRLDLALSDAEDDGFKLLVSHDPAIIEKIEEHHHISLVLCGHTHGGQIRIFGFGPYELGGIKTVKGLKLFVSNGYGTTALPLRLGAKAETHIVTLSATK</sequence>
<dbReference type="InterPro" id="IPR004843">
    <property type="entry name" value="Calcineurin-like_PHP"/>
</dbReference>
<protein>
    <submittedName>
        <fullName evidence="3">Metallophosphoesterase</fullName>
    </submittedName>
</protein>
<comment type="caution">
    <text evidence="3">The sequence shown here is derived from an EMBL/GenBank/DDBJ whole genome shotgun (WGS) entry which is preliminary data.</text>
</comment>
<keyword evidence="4" id="KW-1185">Reference proteome</keyword>
<evidence type="ECO:0000256" key="1">
    <source>
        <dbReference type="SAM" id="Phobius"/>
    </source>
</evidence>
<keyword evidence="1" id="KW-0812">Transmembrane</keyword>
<evidence type="ECO:0000313" key="3">
    <source>
        <dbReference type="EMBL" id="PKG27345.1"/>
    </source>
</evidence>
<dbReference type="GO" id="GO:0008758">
    <property type="term" value="F:UDP-2,3-diacylglucosamine hydrolase activity"/>
    <property type="evidence" value="ECO:0007669"/>
    <property type="project" value="TreeGrafter"/>
</dbReference>
<dbReference type="Gene3D" id="3.60.21.10">
    <property type="match status" value="1"/>
</dbReference>
<reference evidence="3 4" key="1">
    <citation type="journal article" date="2010" name="Int. J. Syst. Evol. Microbiol.">
        <title>Bacillus horneckiae sp. nov., isolated from a spacecraft-assembly clean room.</title>
        <authorList>
            <person name="Vaishampayan P."/>
            <person name="Probst A."/>
            <person name="Krishnamurthi S."/>
            <person name="Ghosh S."/>
            <person name="Osman S."/>
            <person name="McDowall A."/>
            <person name="Ruckmani A."/>
            <person name="Mayilraj S."/>
            <person name="Venkateswaran K."/>
        </authorList>
    </citation>
    <scope>NUCLEOTIDE SEQUENCE [LARGE SCALE GENOMIC DNA]</scope>
    <source>
        <strain evidence="4">1PO1SC</strain>
    </source>
</reference>
<proteinExistence type="predicted"/>
<dbReference type="GO" id="GO:0016020">
    <property type="term" value="C:membrane"/>
    <property type="evidence" value="ECO:0007669"/>
    <property type="project" value="GOC"/>
</dbReference>
<organism evidence="3 4">
    <name type="scientific">Cytobacillus horneckiae</name>
    <dbReference type="NCBI Taxonomy" id="549687"/>
    <lineage>
        <taxon>Bacteria</taxon>
        <taxon>Bacillati</taxon>
        <taxon>Bacillota</taxon>
        <taxon>Bacilli</taxon>
        <taxon>Bacillales</taxon>
        <taxon>Bacillaceae</taxon>
        <taxon>Cytobacillus</taxon>
    </lineage>
</organism>
<dbReference type="SUPFAM" id="SSF56300">
    <property type="entry name" value="Metallo-dependent phosphatases"/>
    <property type="match status" value="1"/>
</dbReference>
<dbReference type="PANTHER" id="PTHR31302">
    <property type="entry name" value="TRANSMEMBRANE PROTEIN WITH METALLOPHOSPHOESTERASE DOMAIN-RELATED"/>
    <property type="match status" value="1"/>
</dbReference>
<name>A0A2N0ZCX3_9BACI</name>
<dbReference type="InterPro" id="IPR051158">
    <property type="entry name" value="Metallophosphoesterase_sf"/>
</dbReference>
<keyword evidence="1" id="KW-1133">Transmembrane helix</keyword>
<dbReference type="EMBL" id="PISD01000046">
    <property type="protein sequence ID" value="PKG27345.1"/>
    <property type="molecule type" value="Genomic_DNA"/>
</dbReference>
<accession>A0A2N0ZCX3</accession>